<feature type="non-terminal residue" evidence="1">
    <location>
        <position position="202"/>
    </location>
</feature>
<dbReference type="AlphaFoldDB" id="A0A0F8XJ25"/>
<dbReference type="EMBL" id="LAZR01062648">
    <property type="protein sequence ID" value="KKK61090.1"/>
    <property type="molecule type" value="Genomic_DNA"/>
</dbReference>
<gene>
    <name evidence="1" type="ORF">LCGC14_3017800</name>
</gene>
<proteinExistence type="predicted"/>
<name>A0A0F8XJ25_9ZZZZ</name>
<protein>
    <submittedName>
        <fullName evidence="1">Uncharacterized protein</fullName>
    </submittedName>
</protein>
<accession>A0A0F8XJ25</accession>
<evidence type="ECO:0000313" key="1">
    <source>
        <dbReference type="EMBL" id="KKK61090.1"/>
    </source>
</evidence>
<comment type="caution">
    <text evidence="1">The sequence shown here is derived from an EMBL/GenBank/DDBJ whole genome shotgun (WGS) entry which is preliminary data.</text>
</comment>
<sequence>MRSIAELSTDPNTTKVATTGVTDMQPTQWAKEVVLFGEALRLLDQVIWVRNDIVGTKDEALVIPTQESHLDITTSPIDTTYPEGTVRNFTIMSNTGTQTFTILNTDFLKGGISIGKELFMTCSLDLIGDAKRYIAEDIADDVDLAIATMLQNTGVTNQLWGGDATQVEDLTAGDVLTTDLIADADRQLGVNNFVSQYLVISP</sequence>
<organism evidence="1">
    <name type="scientific">marine sediment metagenome</name>
    <dbReference type="NCBI Taxonomy" id="412755"/>
    <lineage>
        <taxon>unclassified sequences</taxon>
        <taxon>metagenomes</taxon>
        <taxon>ecological metagenomes</taxon>
    </lineage>
</organism>
<reference evidence="1" key="1">
    <citation type="journal article" date="2015" name="Nature">
        <title>Complex archaea that bridge the gap between prokaryotes and eukaryotes.</title>
        <authorList>
            <person name="Spang A."/>
            <person name="Saw J.H."/>
            <person name="Jorgensen S.L."/>
            <person name="Zaremba-Niedzwiedzka K."/>
            <person name="Martijn J."/>
            <person name="Lind A.E."/>
            <person name="van Eijk R."/>
            <person name="Schleper C."/>
            <person name="Guy L."/>
            <person name="Ettema T.J."/>
        </authorList>
    </citation>
    <scope>NUCLEOTIDE SEQUENCE</scope>
</reference>